<feature type="domain" description="Type I restriction modification DNA specificity" evidence="4">
    <location>
        <begin position="228"/>
        <end position="401"/>
    </location>
</feature>
<keyword evidence="2" id="KW-0680">Restriction system</keyword>
<feature type="domain" description="Type I restriction modification DNA specificity" evidence="4">
    <location>
        <begin position="22"/>
        <end position="194"/>
    </location>
</feature>
<dbReference type="Pfam" id="PF01420">
    <property type="entry name" value="Methylase_S"/>
    <property type="match status" value="2"/>
</dbReference>
<dbReference type="PANTHER" id="PTHR30408:SF12">
    <property type="entry name" value="TYPE I RESTRICTION ENZYME MJAVIII SPECIFICITY SUBUNIT"/>
    <property type="match status" value="1"/>
</dbReference>
<dbReference type="Proteomes" id="UP001500171">
    <property type="component" value="Unassembled WGS sequence"/>
</dbReference>
<reference evidence="6" key="1">
    <citation type="journal article" date="2019" name="Int. J. Syst. Evol. Microbiol.">
        <title>The Global Catalogue of Microorganisms (GCM) 10K type strain sequencing project: providing services to taxonomists for standard genome sequencing and annotation.</title>
        <authorList>
            <consortium name="The Broad Institute Genomics Platform"/>
            <consortium name="The Broad Institute Genome Sequencing Center for Infectious Disease"/>
            <person name="Wu L."/>
            <person name="Ma J."/>
        </authorList>
    </citation>
    <scope>NUCLEOTIDE SEQUENCE [LARGE SCALE GENOMIC DNA]</scope>
    <source>
        <strain evidence="6">JCM 18050</strain>
    </source>
</reference>
<evidence type="ECO:0000313" key="6">
    <source>
        <dbReference type="Proteomes" id="UP001500171"/>
    </source>
</evidence>
<evidence type="ECO:0000259" key="4">
    <source>
        <dbReference type="Pfam" id="PF01420"/>
    </source>
</evidence>
<gene>
    <name evidence="5" type="ORF">GCM10023211_08950</name>
</gene>
<dbReference type="GO" id="GO:0004519">
    <property type="term" value="F:endonuclease activity"/>
    <property type="evidence" value="ECO:0007669"/>
    <property type="project" value="UniProtKB-KW"/>
</dbReference>
<evidence type="ECO:0000256" key="1">
    <source>
        <dbReference type="ARBA" id="ARBA00010923"/>
    </source>
</evidence>
<proteinExistence type="inferred from homology"/>
<evidence type="ECO:0000256" key="2">
    <source>
        <dbReference type="ARBA" id="ARBA00022747"/>
    </source>
</evidence>
<keyword evidence="3" id="KW-0238">DNA-binding</keyword>
<dbReference type="InterPro" id="IPR052021">
    <property type="entry name" value="Type-I_RS_S_subunit"/>
</dbReference>
<dbReference type="EMBL" id="BAABHY010000001">
    <property type="protein sequence ID" value="GAA5107623.1"/>
    <property type="molecule type" value="Genomic_DNA"/>
</dbReference>
<dbReference type="RefSeq" id="WP_345489240.1">
    <property type="nucleotide sequence ID" value="NZ_BAABHY010000001.1"/>
</dbReference>
<name>A0ABP9N7Q6_9GAMM</name>
<comment type="caution">
    <text evidence="5">The sequence shown here is derived from an EMBL/GenBank/DDBJ whole genome shotgun (WGS) entry which is preliminary data.</text>
</comment>
<dbReference type="PANTHER" id="PTHR30408">
    <property type="entry name" value="TYPE-1 RESTRICTION ENZYME ECOKI SPECIFICITY PROTEIN"/>
    <property type="match status" value="1"/>
</dbReference>
<sequence>MSQSKKLIPKRRFREFKIDQQWLTNKLVSMAEFSKGNGYSKNDLCECGLPILLYGRLYTQYKTVIESVDTFVKNRKDSIVFSSGNEVVVPASGETAEDIARASFIEQSGIIIGGDLNIIKPKAQIDPIFLAISLSNGKQRKELVKRAQGKTVVHIHNSDLKEVKFIFPEKKEQTQIGEFFRKLDNLIQTQQKKLHKAKILKSAYLAEMFPCDGELKPKLRFKGFSGSWSYIRLGDITKWSKGANLAKNVLNEDGKGNPVIHYADLYKFTPVIDEVIHWSDTEEGNIIPPNSLLFPMSDVTPNGLARTTTIIKENVRASGDTLIATISNDMLAEYLSYEINANCKKILPLVTGTTVRHISEDSLSTLLINNTDKIEQTKIGNFFKLLDQKIALEQRKLDKLNNIKHAYLNEMFV</sequence>
<protein>
    <submittedName>
        <fullName evidence="5">Restriction endonuclease subunit S</fullName>
    </submittedName>
</protein>
<keyword evidence="5" id="KW-0255">Endonuclease</keyword>
<dbReference type="SUPFAM" id="SSF116734">
    <property type="entry name" value="DNA methylase specificity domain"/>
    <property type="match status" value="2"/>
</dbReference>
<keyword evidence="6" id="KW-1185">Reference proteome</keyword>
<keyword evidence="5" id="KW-0540">Nuclease</keyword>
<dbReference type="InterPro" id="IPR044946">
    <property type="entry name" value="Restrct_endonuc_typeI_TRD_sf"/>
</dbReference>
<evidence type="ECO:0000256" key="3">
    <source>
        <dbReference type="ARBA" id="ARBA00023125"/>
    </source>
</evidence>
<dbReference type="Gene3D" id="1.10.287.1120">
    <property type="entry name" value="Bipartite methylase S protein"/>
    <property type="match status" value="1"/>
</dbReference>
<keyword evidence="5" id="KW-0378">Hydrolase</keyword>
<evidence type="ECO:0000313" key="5">
    <source>
        <dbReference type="EMBL" id="GAA5107623.1"/>
    </source>
</evidence>
<organism evidence="5 6">
    <name type="scientific">Orbus sasakiae</name>
    <dbReference type="NCBI Taxonomy" id="1078475"/>
    <lineage>
        <taxon>Bacteria</taxon>
        <taxon>Pseudomonadati</taxon>
        <taxon>Pseudomonadota</taxon>
        <taxon>Gammaproteobacteria</taxon>
        <taxon>Orbales</taxon>
        <taxon>Orbaceae</taxon>
        <taxon>Orbus</taxon>
    </lineage>
</organism>
<dbReference type="Gene3D" id="3.90.220.20">
    <property type="entry name" value="DNA methylase specificity domains"/>
    <property type="match status" value="2"/>
</dbReference>
<accession>A0ABP9N7Q6</accession>
<comment type="similarity">
    <text evidence="1">Belongs to the type-I restriction system S methylase family.</text>
</comment>
<dbReference type="InterPro" id="IPR000055">
    <property type="entry name" value="Restrct_endonuc_typeI_TRD"/>
</dbReference>